<protein>
    <submittedName>
        <fullName evidence="4">DNA-binding FrmR family transcriptional regulator</fullName>
    </submittedName>
</protein>
<dbReference type="GO" id="GO:0003677">
    <property type="term" value="F:DNA binding"/>
    <property type="evidence" value="ECO:0007669"/>
    <property type="project" value="UniProtKB-KW"/>
</dbReference>
<evidence type="ECO:0000313" key="4">
    <source>
        <dbReference type="EMBL" id="MBB4753567.1"/>
    </source>
</evidence>
<accession>A0A7W7HN28</accession>
<evidence type="ECO:0000313" key="6">
    <source>
        <dbReference type="Proteomes" id="UP000631312"/>
    </source>
</evidence>
<dbReference type="GO" id="GO:0045892">
    <property type="term" value="P:negative regulation of DNA-templated transcription"/>
    <property type="evidence" value="ECO:0007669"/>
    <property type="project" value="UniProtKB-ARBA"/>
</dbReference>
<comment type="similarity">
    <text evidence="1">Belongs to the CsoR family.</text>
</comment>
<dbReference type="RefSeq" id="WP_188125247.1">
    <property type="nucleotide sequence ID" value="NZ_BOMP01000016.1"/>
</dbReference>
<reference evidence="3 6" key="2">
    <citation type="submission" date="2021-01" db="EMBL/GenBank/DDBJ databases">
        <title>Whole genome shotgun sequence of Actinoplanes lobatus NBRC 12513.</title>
        <authorList>
            <person name="Komaki H."/>
            <person name="Tamura T."/>
        </authorList>
    </citation>
    <scope>NUCLEOTIDE SEQUENCE [LARGE SCALE GENOMIC DNA]</scope>
    <source>
        <strain evidence="3 6">NBRC 12513</strain>
    </source>
</reference>
<dbReference type="Proteomes" id="UP000631312">
    <property type="component" value="Unassembled WGS sequence"/>
</dbReference>
<dbReference type="GO" id="GO:0046872">
    <property type="term" value="F:metal ion binding"/>
    <property type="evidence" value="ECO:0007669"/>
    <property type="project" value="InterPro"/>
</dbReference>
<dbReference type="PANTHER" id="PTHR33677:SF5">
    <property type="entry name" value="TRANSCRIPTIONAL REPRESSOR FRMR"/>
    <property type="match status" value="1"/>
</dbReference>
<dbReference type="Gene3D" id="1.20.58.1000">
    <property type="entry name" value="Metal-sensitive repressor, helix protomer"/>
    <property type="match status" value="1"/>
</dbReference>
<proteinExistence type="inferred from homology"/>
<keyword evidence="6" id="KW-1185">Reference proteome</keyword>
<name>A0A7W7HN28_9ACTN</name>
<evidence type="ECO:0000256" key="2">
    <source>
        <dbReference type="ARBA" id="ARBA00023008"/>
    </source>
</evidence>
<dbReference type="InterPro" id="IPR038390">
    <property type="entry name" value="Metal_Tscrpt_repr_sf"/>
</dbReference>
<evidence type="ECO:0000256" key="1">
    <source>
        <dbReference type="ARBA" id="ARBA00005428"/>
    </source>
</evidence>
<keyword evidence="4" id="KW-0238">DNA-binding</keyword>
<keyword evidence="2" id="KW-0186">Copper</keyword>
<evidence type="ECO:0000313" key="3">
    <source>
        <dbReference type="EMBL" id="GIE38103.1"/>
    </source>
</evidence>
<dbReference type="CDD" id="cd10148">
    <property type="entry name" value="CsoR-like_DUF156"/>
    <property type="match status" value="1"/>
</dbReference>
<evidence type="ECO:0000313" key="5">
    <source>
        <dbReference type="Proteomes" id="UP000590511"/>
    </source>
</evidence>
<dbReference type="AlphaFoldDB" id="A0A7W7HN28"/>
<comment type="caution">
    <text evidence="4">The sequence shown here is derived from an EMBL/GenBank/DDBJ whole genome shotgun (WGS) entry which is preliminary data.</text>
</comment>
<gene>
    <name evidence="3" type="ORF">Alo02nite_10010</name>
    <name evidence="4" type="ORF">BJ964_007728</name>
</gene>
<dbReference type="Pfam" id="PF02583">
    <property type="entry name" value="Trns_repr_metal"/>
    <property type="match status" value="1"/>
</dbReference>
<dbReference type="PANTHER" id="PTHR33677">
    <property type="entry name" value="TRANSCRIPTIONAL REPRESSOR FRMR-RELATED"/>
    <property type="match status" value="1"/>
</dbReference>
<dbReference type="EMBL" id="JACHNC010000001">
    <property type="protein sequence ID" value="MBB4753567.1"/>
    <property type="molecule type" value="Genomic_DNA"/>
</dbReference>
<dbReference type="EMBL" id="BOMP01000016">
    <property type="protein sequence ID" value="GIE38103.1"/>
    <property type="molecule type" value="Genomic_DNA"/>
</dbReference>
<organism evidence="4 5">
    <name type="scientific">Actinoplanes lobatus</name>
    <dbReference type="NCBI Taxonomy" id="113568"/>
    <lineage>
        <taxon>Bacteria</taxon>
        <taxon>Bacillati</taxon>
        <taxon>Actinomycetota</taxon>
        <taxon>Actinomycetes</taxon>
        <taxon>Micromonosporales</taxon>
        <taxon>Micromonosporaceae</taxon>
        <taxon>Actinoplanes</taxon>
    </lineage>
</organism>
<sequence>MPTWGSPWPSASAYSDCARTRLKRAQGQLGAVIAMIENGEDCRRVLTQLAAVSSAVDRAGFKIIATGMRQCQAARERGEDPPMSEEELEKLFMSLS</sequence>
<reference evidence="4 5" key="1">
    <citation type="submission" date="2020-08" db="EMBL/GenBank/DDBJ databases">
        <title>Sequencing the genomes of 1000 actinobacteria strains.</title>
        <authorList>
            <person name="Klenk H.-P."/>
        </authorList>
    </citation>
    <scope>NUCLEOTIDE SEQUENCE [LARGE SCALE GENOMIC DNA]</scope>
    <source>
        <strain evidence="4 5">DSM 43150</strain>
    </source>
</reference>
<dbReference type="Proteomes" id="UP000590511">
    <property type="component" value="Unassembled WGS sequence"/>
</dbReference>
<dbReference type="InterPro" id="IPR003735">
    <property type="entry name" value="Metal_Tscrpt_repr"/>
</dbReference>